<dbReference type="Gene3D" id="1.10.510.10">
    <property type="entry name" value="Transferase(Phosphotransferase) domain 1"/>
    <property type="match status" value="1"/>
</dbReference>
<dbReference type="InterPro" id="IPR008271">
    <property type="entry name" value="Ser/Thr_kinase_AS"/>
</dbReference>
<proteinExistence type="predicted"/>
<dbReference type="FunFam" id="3.30.200.20:FF:000035">
    <property type="entry name" value="Serine/threonine protein kinase Stk1"/>
    <property type="match status" value="1"/>
</dbReference>
<feature type="binding site" evidence="9">
    <location>
        <position position="40"/>
    </location>
    <ligand>
        <name>ATP</name>
        <dbReference type="ChEBI" id="CHEBI:30616"/>
    </ligand>
</feature>
<name>A0A7K1UWQ2_9NOCA</name>
<comment type="caution">
    <text evidence="12">The sequence shown here is derived from an EMBL/GenBank/DDBJ whole genome shotgun (WGS) entry which is preliminary data.</text>
</comment>
<evidence type="ECO:0000313" key="13">
    <source>
        <dbReference type="Proteomes" id="UP000466794"/>
    </source>
</evidence>
<evidence type="ECO:0000256" key="7">
    <source>
        <dbReference type="ARBA" id="ARBA00047899"/>
    </source>
</evidence>
<keyword evidence="2" id="KW-0723">Serine/threonine-protein kinase</keyword>
<feature type="domain" description="Protein kinase" evidence="11">
    <location>
        <begin position="11"/>
        <end position="269"/>
    </location>
</feature>
<dbReference type="CDD" id="cd14014">
    <property type="entry name" value="STKc_PknB_like"/>
    <property type="match status" value="1"/>
</dbReference>
<evidence type="ECO:0000256" key="5">
    <source>
        <dbReference type="ARBA" id="ARBA00022777"/>
    </source>
</evidence>
<dbReference type="PROSITE" id="PS00107">
    <property type="entry name" value="PROTEIN_KINASE_ATP"/>
    <property type="match status" value="1"/>
</dbReference>
<keyword evidence="6 9" id="KW-0067">ATP-binding</keyword>
<dbReference type="PANTHER" id="PTHR43289:SF6">
    <property type="entry name" value="SERINE_THREONINE-PROTEIN KINASE NEKL-3"/>
    <property type="match status" value="1"/>
</dbReference>
<evidence type="ECO:0000256" key="10">
    <source>
        <dbReference type="SAM" id="MobiDB-lite"/>
    </source>
</evidence>
<keyword evidence="4 9" id="KW-0547">Nucleotide-binding</keyword>
<gene>
    <name evidence="12" type="ORF">GPX89_16415</name>
</gene>
<evidence type="ECO:0000256" key="9">
    <source>
        <dbReference type="PROSITE-ProRule" id="PRU10141"/>
    </source>
</evidence>
<evidence type="ECO:0000259" key="11">
    <source>
        <dbReference type="PROSITE" id="PS50011"/>
    </source>
</evidence>
<organism evidence="12 13">
    <name type="scientific">Nocardia terrae</name>
    <dbReference type="NCBI Taxonomy" id="2675851"/>
    <lineage>
        <taxon>Bacteria</taxon>
        <taxon>Bacillati</taxon>
        <taxon>Actinomycetota</taxon>
        <taxon>Actinomycetes</taxon>
        <taxon>Mycobacteriales</taxon>
        <taxon>Nocardiaceae</taxon>
        <taxon>Nocardia</taxon>
    </lineage>
</organism>
<dbReference type="GO" id="GO:0004674">
    <property type="term" value="F:protein serine/threonine kinase activity"/>
    <property type="evidence" value="ECO:0007669"/>
    <property type="project" value="UniProtKB-KW"/>
</dbReference>
<dbReference type="PROSITE" id="PS00108">
    <property type="entry name" value="PROTEIN_KINASE_ST"/>
    <property type="match status" value="1"/>
</dbReference>
<evidence type="ECO:0000256" key="3">
    <source>
        <dbReference type="ARBA" id="ARBA00022679"/>
    </source>
</evidence>
<dbReference type="SUPFAM" id="SSF56112">
    <property type="entry name" value="Protein kinase-like (PK-like)"/>
    <property type="match status" value="1"/>
</dbReference>
<dbReference type="SMART" id="SM00220">
    <property type="entry name" value="S_TKc"/>
    <property type="match status" value="1"/>
</dbReference>
<reference evidence="12 13" key="1">
    <citation type="submission" date="2019-12" db="EMBL/GenBank/DDBJ databases">
        <title>Nocardia sp. nov. ET3-3 isolated from soil.</title>
        <authorList>
            <person name="Kanchanasin P."/>
            <person name="Tanasupawat S."/>
            <person name="Yuki M."/>
            <person name="Kudo T."/>
        </authorList>
    </citation>
    <scope>NUCLEOTIDE SEQUENCE [LARGE SCALE GENOMIC DNA]</scope>
    <source>
        <strain evidence="12 13">ET3-3</strain>
    </source>
</reference>
<accession>A0A7K1UWQ2</accession>
<dbReference type="Gene3D" id="3.30.200.20">
    <property type="entry name" value="Phosphorylase Kinase, domain 1"/>
    <property type="match status" value="1"/>
</dbReference>
<dbReference type="EC" id="2.7.11.1" evidence="1"/>
<evidence type="ECO:0000256" key="2">
    <source>
        <dbReference type="ARBA" id="ARBA00022527"/>
    </source>
</evidence>
<dbReference type="EMBL" id="WRPP01000003">
    <property type="protein sequence ID" value="MVU78823.1"/>
    <property type="molecule type" value="Genomic_DNA"/>
</dbReference>
<dbReference type="Proteomes" id="UP000466794">
    <property type="component" value="Unassembled WGS sequence"/>
</dbReference>
<dbReference type="AlphaFoldDB" id="A0A7K1UWQ2"/>
<evidence type="ECO:0000313" key="12">
    <source>
        <dbReference type="EMBL" id="MVU78823.1"/>
    </source>
</evidence>
<dbReference type="InterPro" id="IPR017441">
    <property type="entry name" value="Protein_kinase_ATP_BS"/>
</dbReference>
<keyword evidence="3" id="KW-0808">Transferase</keyword>
<protein>
    <recommendedName>
        <fullName evidence="1">non-specific serine/threonine protein kinase</fullName>
        <ecNumber evidence="1">2.7.11.1</ecNumber>
    </recommendedName>
</protein>
<feature type="compositionally biased region" description="Low complexity" evidence="10">
    <location>
        <begin position="330"/>
        <end position="339"/>
    </location>
</feature>
<dbReference type="InterPro" id="IPR011009">
    <property type="entry name" value="Kinase-like_dom_sf"/>
</dbReference>
<dbReference type="RefSeq" id="WP_157388453.1">
    <property type="nucleotide sequence ID" value="NZ_WRPP01000003.1"/>
</dbReference>
<sequence>MLQRGDVVAGYTIERLLGRGGMSAVYLARHPRLPRWTALKLLGPEMFADSEIRGRFEREAEAVSRLEHPNIVAVHDRGLERGAPWIAMQYVDGPDAESATLPPAVAVQVVAQIAAALDHAHARGVLHRDVKPANILLERGPRVRALLTDFGIAQLHDAATRLTRTGTFTATLAYAAPEQLVGHPLDHRTDQYSLACTLFHFLTGAPPFPIDNPAALIQATLRTAPPSLRIRRPGLPPALDTVFATALAKTQAQRYPSCVAFAQAAHRALTAPVPGASPARAPRHPAPAPSNTRSAPPVSGGPGAPGDVVAPSRDWTARGAKGRSTPGAGPRPRWYWAAWGRRRRTTRR</sequence>
<comment type="catalytic activity">
    <reaction evidence="7">
        <text>L-threonyl-[protein] + ATP = O-phospho-L-threonyl-[protein] + ADP + H(+)</text>
        <dbReference type="Rhea" id="RHEA:46608"/>
        <dbReference type="Rhea" id="RHEA-COMP:11060"/>
        <dbReference type="Rhea" id="RHEA-COMP:11605"/>
        <dbReference type="ChEBI" id="CHEBI:15378"/>
        <dbReference type="ChEBI" id="CHEBI:30013"/>
        <dbReference type="ChEBI" id="CHEBI:30616"/>
        <dbReference type="ChEBI" id="CHEBI:61977"/>
        <dbReference type="ChEBI" id="CHEBI:456216"/>
        <dbReference type="EC" id="2.7.11.1"/>
    </reaction>
</comment>
<dbReference type="PROSITE" id="PS50011">
    <property type="entry name" value="PROTEIN_KINASE_DOM"/>
    <property type="match status" value="1"/>
</dbReference>
<evidence type="ECO:0000256" key="4">
    <source>
        <dbReference type="ARBA" id="ARBA00022741"/>
    </source>
</evidence>
<dbReference type="PANTHER" id="PTHR43289">
    <property type="entry name" value="MITOGEN-ACTIVATED PROTEIN KINASE KINASE KINASE 20-RELATED"/>
    <property type="match status" value="1"/>
</dbReference>
<evidence type="ECO:0000256" key="8">
    <source>
        <dbReference type="ARBA" id="ARBA00048679"/>
    </source>
</evidence>
<keyword evidence="13" id="KW-1185">Reference proteome</keyword>
<dbReference type="Pfam" id="PF00069">
    <property type="entry name" value="Pkinase"/>
    <property type="match status" value="1"/>
</dbReference>
<evidence type="ECO:0000256" key="6">
    <source>
        <dbReference type="ARBA" id="ARBA00022840"/>
    </source>
</evidence>
<dbReference type="InterPro" id="IPR000719">
    <property type="entry name" value="Prot_kinase_dom"/>
</dbReference>
<feature type="region of interest" description="Disordered" evidence="10">
    <location>
        <begin position="272"/>
        <end position="348"/>
    </location>
</feature>
<keyword evidence="5 12" id="KW-0418">Kinase</keyword>
<evidence type="ECO:0000256" key="1">
    <source>
        <dbReference type="ARBA" id="ARBA00012513"/>
    </source>
</evidence>
<dbReference type="GO" id="GO:0005524">
    <property type="term" value="F:ATP binding"/>
    <property type="evidence" value="ECO:0007669"/>
    <property type="project" value="UniProtKB-UniRule"/>
</dbReference>
<comment type="catalytic activity">
    <reaction evidence="8">
        <text>L-seryl-[protein] + ATP = O-phospho-L-seryl-[protein] + ADP + H(+)</text>
        <dbReference type="Rhea" id="RHEA:17989"/>
        <dbReference type="Rhea" id="RHEA-COMP:9863"/>
        <dbReference type="Rhea" id="RHEA-COMP:11604"/>
        <dbReference type="ChEBI" id="CHEBI:15378"/>
        <dbReference type="ChEBI" id="CHEBI:29999"/>
        <dbReference type="ChEBI" id="CHEBI:30616"/>
        <dbReference type="ChEBI" id="CHEBI:83421"/>
        <dbReference type="ChEBI" id="CHEBI:456216"/>
        <dbReference type="EC" id="2.7.11.1"/>
    </reaction>
</comment>